<dbReference type="Pfam" id="PF13302">
    <property type="entry name" value="Acetyltransf_3"/>
    <property type="match status" value="1"/>
</dbReference>
<dbReference type="GO" id="GO:0016747">
    <property type="term" value="F:acyltransferase activity, transferring groups other than amino-acyl groups"/>
    <property type="evidence" value="ECO:0007669"/>
    <property type="project" value="InterPro"/>
</dbReference>
<dbReference type="Proteomes" id="UP000256304">
    <property type="component" value="Unassembled WGS sequence"/>
</dbReference>
<gene>
    <name evidence="2" type="ORF">A8990_10335</name>
</gene>
<keyword evidence="3" id="KW-1185">Reference proteome</keyword>
<organism evidence="2 3">
    <name type="scientific">Paenibacillus taihuensis</name>
    <dbReference type="NCBI Taxonomy" id="1156355"/>
    <lineage>
        <taxon>Bacteria</taxon>
        <taxon>Bacillati</taxon>
        <taxon>Bacillota</taxon>
        <taxon>Bacilli</taxon>
        <taxon>Bacillales</taxon>
        <taxon>Paenibacillaceae</taxon>
        <taxon>Paenibacillus</taxon>
    </lineage>
</organism>
<dbReference type="InterPro" id="IPR016181">
    <property type="entry name" value="Acyl_CoA_acyltransferase"/>
</dbReference>
<name>A0A3D9SDS4_9BACL</name>
<reference evidence="2 3" key="1">
    <citation type="submission" date="2018-08" db="EMBL/GenBank/DDBJ databases">
        <title>Genomic Encyclopedia of Type Strains, Phase III (KMG-III): the genomes of soil and plant-associated and newly described type strains.</title>
        <authorList>
            <person name="Whitman W."/>
        </authorList>
    </citation>
    <scope>NUCLEOTIDE SEQUENCE [LARGE SCALE GENOMIC DNA]</scope>
    <source>
        <strain evidence="2 3">CGMCC 1.10966</strain>
    </source>
</reference>
<dbReference type="InterPro" id="IPR000182">
    <property type="entry name" value="GNAT_dom"/>
</dbReference>
<protein>
    <submittedName>
        <fullName evidence="2">RimJ/RimL family protein N-acetyltransferase</fullName>
    </submittedName>
</protein>
<dbReference type="SUPFAM" id="SSF55729">
    <property type="entry name" value="Acyl-CoA N-acyltransferases (Nat)"/>
    <property type="match status" value="1"/>
</dbReference>
<dbReference type="PANTHER" id="PTHR43792">
    <property type="entry name" value="GNAT FAMILY, PUTATIVE (AFU_ORTHOLOGUE AFUA_3G00765)-RELATED-RELATED"/>
    <property type="match status" value="1"/>
</dbReference>
<comment type="caution">
    <text evidence="2">The sequence shown here is derived from an EMBL/GenBank/DDBJ whole genome shotgun (WGS) entry which is preliminary data.</text>
</comment>
<dbReference type="EMBL" id="QTTN01000003">
    <property type="protein sequence ID" value="REE92737.1"/>
    <property type="molecule type" value="Genomic_DNA"/>
</dbReference>
<feature type="domain" description="N-acetyltransferase" evidence="1">
    <location>
        <begin position="8"/>
        <end position="140"/>
    </location>
</feature>
<dbReference type="PANTHER" id="PTHR43792:SF1">
    <property type="entry name" value="N-ACETYLTRANSFERASE DOMAIN-CONTAINING PROTEIN"/>
    <property type="match status" value="1"/>
</dbReference>
<evidence type="ECO:0000313" key="3">
    <source>
        <dbReference type="Proteomes" id="UP000256304"/>
    </source>
</evidence>
<evidence type="ECO:0000313" key="2">
    <source>
        <dbReference type="EMBL" id="REE92737.1"/>
    </source>
</evidence>
<keyword evidence="2" id="KW-0808">Transferase</keyword>
<dbReference type="InterPro" id="IPR051531">
    <property type="entry name" value="N-acetyltransferase"/>
</dbReference>
<dbReference type="Gene3D" id="3.40.630.30">
    <property type="match status" value="1"/>
</dbReference>
<accession>A0A3D9SDS4</accession>
<dbReference type="AlphaFoldDB" id="A0A3D9SDS4"/>
<sequence length="213" mass="24806">MSRVVVHILKKHDLHDCRSLYDLMVDPAVFPFVRHKSQSYEQYLFTTKQLIVEEESQGTCISRTIVNEQAAPIGTIQLYNITDRTGFLATWIGAPYFGQGYNGRAKEDFFSELFLENGIETVYLKVRKQNIRSKKAVEKLSYVQLANERKPQVYQSINESEPIYDLYQVERAAFLASRARTKVMECRMTRGWSDCRIHRQYAAGEEHSSLHPW</sequence>
<evidence type="ECO:0000259" key="1">
    <source>
        <dbReference type="Pfam" id="PF13302"/>
    </source>
</evidence>
<proteinExistence type="predicted"/>